<proteinExistence type="predicted"/>
<evidence type="ECO:0000256" key="2">
    <source>
        <dbReference type="SAM" id="SignalP"/>
    </source>
</evidence>
<keyword evidence="4" id="KW-1185">Reference proteome</keyword>
<dbReference type="OrthoDB" id="3798402at2759"/>
<evidence type="ECO:0000256" key="1">
    <source>
        <dbReference type="SAM" id="MobiDB-lite"/>
    </source>
</evidence>
<sequence>MKVLMATSLVVTSIVLASAHPHQSRAAQYEPMAERPLHTTALMASEAWRMSQSRTQTHVPTSPPTRWTNSYEQYEL</sequence>
<feature type="compositionally biased region" description="Polar residues" evidence="1">
    <location>
        <begin position="50"/>
        <end position="76"/>
    </location>
</feature>
<evidence type="ECO:0000313" key="4">
    <source>
        <dbReference type="Proteomes" id="UP000800200"/>
    </source>
</evidence>
<feature type="signal peptide" evidence="2">
    <location>
        <begin position="1"/>
        <end position="19"/>
    </location>
</feature>
<keyword evidence="2" id="KW-0732">Signal</keyword>
<dbReference type="Proteomes" id="UP000800200">
    <property type="component" value="Unassembled WGS sequence"/>
</dbReference>
<name>A0A6A6DPM0_9PEZI</name>
<protein>
    <recommendedName>
        <fullName evidence="5">Secreted protein</fullName>
    </recommendedName>
</protein>
<feature type="region of interest" description="Disordered" evidence="1">
    <location>
        <begin position="48"/>
        <end position="76"/>
    </location>
</feature>
<accession>A0A6A6DPM0</accession>
<dbReference type="AlphaFoldDB" id="A0A6A6DPM0"/>
<organism evidence="3 4">
    <name type="scientific">Zopfia rhizophila CBS 207.26</name>
    <dbReference type="NCBI Taxonomy" id="1314779"/>
    <lineage>
        <taxon>Eukaryota</taxon>
        <taxon>Fungi</taxon>
        <taxon>Dikarya</taxon>
        <taxon>Ascomycota</taxon>
        <taxon>Pezizomycotina</taxon>
        <taxon>Dothideomycetes</taxon>
        <taxon>Dothideomycetes incertae sedis</taxon>
        <taxon>Zopfiaceae</taxon>
        <taxon>Zopfia</taxon>
    </lineage>
</organism>
<evidence type="ECO:0000313" key="3">
    <source>
        <dbReference type="EMBL" id="KAF2180169.1"/>
    </source>
</evidence>
<gene>
    <name evidence="3" type="ORF">K469DRAFT_715396</name>
</gene>
<reference evidence="3" key="1">
    <citation type="journal article" date="2020" name="Stud. Mycol.">
        <title>101 Dothideomycetes genomes: a test case for predicting lifestyles and emergence of pathogens.</title>
        <authorList>
            <person name="Haridas S."/>
            <person name="Albert R."/>
            <person name="Binder M."/>
            <person name="Bloem J."/>
            <person name="Labutti K."/>
            <person name="Salamov A."/>
            <person name="Andreopoulos B."/>
            <person name="Baker S."/>
            <person name="Barry K."/>
            <person name="Bills G."/>
            <person name="Bluhm B."/>
            <person name="Cannon C."/>
            <person name="Castanera R."/>
            <person name="Culley D."/>
            <person name="Daum C."/>
            <person name="Ezra D."/>
            <person name="Gonzalez J."/>
            <person name="Henrissat B."/>
            <person name="Kuo A."/>
            <person name="Liang C."/>
            <person name="Lipzen A."/>
            <person name="Lutzoni F."/>
            <person name="Magnuson J."/>
            <person name="Mondo S."/>
            <person name="Nolan M."/>
            <person name="Ohm R."/>
            <person name="Pangilinan J."/>
            <person name="Park H.-J."/>
            <person name="Ramirez L."/>
            <person name="Alfaro M."/>
            <person name="Sun H."/>
            <person name="Tritt A."/>
            <person name="Yoshinaga Y."/>
            <person name="Zwiers L.-H."/>
            <person name="Turgeon B."/>
            <person name="Goodwin S."/>
            <person name="Spatafora J."/>
            <person name="Crous P."/>
            <person name="Grigoriev I."/>
        </authorList>
    </citation>
    <scope>NUCLEOTIDE SEQUENCE</scope>
    <source>
        <strain evidence="3">CBS 207.26</strain>
    </source>
</reference>
<evidence type="ECO:0008006" key="5">
    <source>
        <dbReference type="Google" id="ProtNLM"/>
    </source>
</evidence>
<dbReference type="EMBL" id="ML994659">
    <property type="protein sequence ID" value="KAF2180169.1"/>
    <property type="molecule type" value="Genomic_DNA"/>
</dbReference>
<feature type="chain" id="PRO_5025427700" description="Secreted protein" evidence="2">
    <location>
        <begin position="20"/>
        <end position="76"/>
    </location>
</feature>